<dbReference type="AlphaFoldDB" id="A0A9W4IG86"/>
<sequence>MNFVESVIKGSLQSGAMPKAFPLISGSNGAKPSTPNDRIMQAFGSIYNPYPLLATNALINGAKGKLIGLKLPWSEKKIENLAKVAIKADTNEAIQKVLIIIQSVFGIFEYFADYRWVVRAIRIVVGVYAFARADGRTLKTNDAVAAVLSEFESKIQKISMLKITATETTIFNLDSLN</sequence>
<proteinExistence type="predicted"/>
<accession>A0A9W4IG86</accession>
<dbReference type="EMBL" id="CAJVPD010000049">
    <property type="protein sequence ID" value="CAG8272243.1"/>
    <property type="molecule type" value="Genomic_DNA"/>
</dbReference>
<name>A0A9W4IG86_9EURO</name>
<evidence type="ECO:0000313" key="1">
    <source>
        <dbReference type="EMBL" id="CAG8272243.1"/>
    </source>
</evidence>
<protein>
    <submittedName>
        <fullName evidence="1">Uncharacterized protein</fullName>
    </submittedName>
</protein>
<organism evidence="1 2">
    <name type="scientific">Penicillium salamii</name>
    <dbReference type="NCBI Taxonomy" id="1612424"/>
    <lineage>
        <taxon>Eukaryota</taxon>
        <taxon>Fungi</taxon>
        <taxon>Dikarya</taxon>
        <taxon>Ascomycota</taxon>
        <taxon>Pezizomycotina</taxon>
        <taxon>Eurotiomycetes</taxon>
        <taxon>Eurotiomycetidae</taxon>
        <taxon>Eurotiales</taxon>
        <taxon>Aspergillaceae</taxon>
        <taxon>Penicillium</taxon>
    </lineage>
</organism>
<comment type="caution">
    <text evidence="1">The sequence shown here is derived from an EMBL/GenBank/DDBJ whole genome shotgun (WGS) entry which is preliminary data.</text>
</comment>
<gene>
    <name evidence="1" type="ORF">PSALAMII_LOCUS1194</name>
</gene>
<dbReference type="OrthoDB" id="75807at2759"/>
<evidence type="ECO:0000313" key="2">
    <source>
        <dbReference type="Proteomes" id="UP001152592"/>
    </source>
</evidence>
<reference evidence="1" key="1">
    <citation type="submission" date="2021-07" db="EMBL/GenBank/DDBJ databases">
        <authorList>
            <person name="Branca A.L. A."/>
        </authorList>
    </citation>
    <scope>NUCLEOTIDE SEQUENCE</scope>
</reference>
<dbReference type="Proteomes" id="UP001152592">
    <property type="component" value="Unassembled WGS sequence"/>
</dbReference>